<keyword evidence="3" id="KW-1185">Reference proteome</keyword>
<feature type="domain" description="F-box" evidence="1">
    <location>
        <begin position="3"/>
        <end position="50"/>
    </location>
</feature>
<name>A0A165DDE3_EXIGL</name>
<evidence type="ECO:0000313" key="2">
    <source>
        <dbReference type="EMBL" id="KZV84280.1"/>
    </source>
</evidence>
<sequence length="465" mass="52117">MSTSATMDLVDDILSEVYDHIDIYDLVRLRVVSRRWDAIVMDHPNYWRDLFLRARRPGAISFFLLRLSASRQRPVDVCVSFDDEEAAVAQLSEHYSAVYHAIHSHMGHIESLHLHGPVHHHPDIFAVIRHAAPLLKTLDINFFVRPRSESLQQQDISRLTLPDDLLANCAPLLRTFGLHNVTVGARTPPCIAHVTTASITHSHDIYIELPYLPTWFPSATTLTIAGNIVIASGGPTVERTWNAIVDLTLHGAAVRWHMRSLASYGPRITYFDWDLQILEHAHQRLRGTLALDVDATRVGWIRAYFESTVDGLRRSFRKQTGAWSGVRNPRGVTYDLPNILSYRPLMERVVFLSCTQHLLTHLTYRFTPMAALKVVVVVIGVRGRDSISEFLLDAGVQDGRTQKARLVCPGLESLVIRGDTTKVQESAKDAARAIVEMLDCPASLSVAYEGLEAGRAVLATMGFNK</sequence>
<evidence type="ECO:0000313" key="3">
    <source>
        <dbReference type="Proteomes" id="UP000077266"/>
    </source>
</evidence>
<dbReference type="OrthoDB" id="3181259at2759"/>
<dbReference type="InterPro" id="IPR036047">
    <property type="entry name" value="F-box-like_dom_sf"/>
</dbReference>
<dbReference type="Pfam" id="PF12937">
    <property type="entry name" value="F-box-like"/>
    <property type="match status" value="1"/>
</dbReference>
<organism evidence="2 3">
    <name type="scientific">Exidia glandulosa HHB12029</name>
    <dbReference type="NCBI Taxonomy" id="1314781"/>
    <lineage>
        <taxon>Eukaryota</taxon>
        <taxon>Fungi</taxon>
        <taxon>Dikarya</taxon>
        <taxon>Basidiomycota</taxon>
        <taxon>Agaricomycotina</taxon>
        <taxon>Agaricomycetes</taxon>
        <taxon>Auriculariales</taxon>
        <taxon>Exidiaceae</taxon>
        <taxon>Exidia</taxon>
    </lineage>
</organism>
<dbReference type="Proteomes" id="UP000077266">
    <property type="component" value="Unassembled WGS sequence"/>
</dbReference>
<dbReference type="PROSITE" id="PS50181">
    <property type="entry name" value="FBOX"/>
    <property type="match status" value="1"/>
</dbReference>
<dbReference type="AlphaFoldDB" id="A0A165DDE3"/>
<evidence type="ECO:0000259" key="1">
    <source>
        <dbReference type="PROSITE" id="PS50181"/>
    </source>
</evidence>
<accession>A0A165DDE3</accession>
<dbReference type="Gene3D" id="1.20.1280.50">
    <property type="match status" value="1"/>
</dbReference>
<protein>
    <recommendedName>
        <fullName evidence="1">F-box domain-containing protein</fullName>
    </recommendedName>
</protein>
<dbReference type="SMART" id="SM00256">
    <property type="entry name" value="FBOX"/>
    <property type="match status" value="1"/>
</dbReference>
<dbReference type="EMBL" id="KV426232">
    <property type="protein sequence ID" value="KZV84280.1"/>
    <property type="molecule type" value="Genomic_DNA"/>
</dbReference>
<gene>
    <name evidence="2" type="ORF">EXIGLDRAFT_776709</name>
</gene>
<dbReference type="InterPro" id="IPR001810">
    <property type="entry name" value="F-box_dom"/>
</dbReference>
<dbReference type="InParanoid" id="A0A165DDE3"/>
<reference evidence="2 3" key="1">
    <citation type="journal article" date="2016" name="Mol. Biol. Evol.">
        <title>Comparative Genomics of Early-Diverging Mushroom-Forming Fungi Provides Insights into the Origins of Lignocellulose Decay Capabilities.</title>
        <authorList>
            <person name="Nagy L.G."/>
            <person name="Riley R."/>
            <person name="Tritt A."/>
            <person name="Adam C."/>
            <person name="Daum C."/>
            <person name="Floudas D."/>
            <person name="Sun H."/>
            <person name="Yadav J.S."/>
            <person name="Pangilinan J."/>
            <person name="Larsson K.H."/>
            <person name="Matsuura K."/>
            <person name="Barry K."/>
            <person name="Labutti K."/>
            <person name="Kuo R."/>
            <person name="Ohm R.A."/>
            <person name="Bhattacharya S.S."/>
            <person name="Shirouzu T."/>
            <person name="Yoshinaga Y."/>
            <person name="Martin F.M."/>
            <person name="Grigoriev I.V."/>
            <person name="Hibbett D.S."/>
        </authorList>
    </citation>
    <scope>NUCLEOTIDE SEQUENCE [LARGE SCALE GENOMIC DNA]</scope>
    <source>
        <strain evidence="2 3">HHB12029</strain>
    </source>
</reference>
<dbReference type="SUPFAM" id="SSF81383">
    <property type="entry name" value="F-box domain"/>
    <property type="match status" value="1"/>
</dbReference>
<proteinExistence type="predicted"/>